<evidence type="ECO:0000256" key="4">
    <source>
        <dbReference type="SAM" id="SignalP"/>
    </source>
</evidence>
<feature type="signal peptide" evidence="4">
    <location>
        <begin position="1"/>
        <end position="24"/>
    </location>
</feature>
<dbReference type="GO" id="GO:0030288">
    <property type="term" value="C:outer membrane-bounded periplasmic space"/>
    <property type="evidence" value="ECO:0007669"/>
    <property type="project" value="TreeGrafter"/>
</dbReference>
<dbReference type="SUPFAM" id="SSF53850">
    <property type="entry name" value="Periplasmic binding protein-like II"/>
    <property type="match status" value="1"/>
</dbReference>
<protein>
    <submittedName>
        <fullName evidence="5">Iron(III) transport system substrate-binding protein</fullName>
    </submittedName>
</protein>
<proteinExistence type="inferred from homology"/>
<keyword evidence="6" id="KW-1185">Reference proteome</keyword>
<dbReference type="PIRSF" id="PIRSF002825">
    <property type="entry name" value="CfbpA"/>
    <property type="match status" value="1"/>
</dbReference>
<dbReference type="InterPro" id="IPR026045">
    <property type="entry name" value="Ferric-bd"/>
</dbReference>
<dbReference type="AlphaFoldDB" id="A0A7W6IN82"/>
<comment type="similarity">
    <text evidence="1">Belongs to the bacterial solute-binding protein 1 family.</text>
</comment>
<organism evidence="5 6">
    <name type="scientific">Devosia subaequoris</name>
    <dbReference type="NCBI Taxonomy" id="395930"/>
    <lineage>
        <taxon>Bacteria</taxon>
        <taxon>Pseudomonadati</taxon>
        <taxon>Pseudomonadota</taxon>
        <taxon>Alphaproteobacteria</taxon>
        <taxon>Hyphomicrobiales</taxon>
        <taxon>Devosiaceae</taxon>
        <taxon>Devosia</taxon>
    </lineage>
</organism>
<accession>A0A7W6IN82</accession>
<name>A0A7W6IN82_9HYPH</name>
<gene>
    <name evidence="5" type="ORF">GGR20_001732</name>
</gene>
<dbReference type="Gene3D" id="3.40.190.10">
    <property type="entry name" value="Periplasmic binding protein-like II"/>
    <property type="match status" value="2"/>
</dbReference>
<evidence type="ECO:0000256" key="3">
    <source>
        <dbReference type="PIRSR" id="PIRSR002825-1"/>
    </source>
</evidence>
<keyword evidence="3" id="KW-0479">Metal-binding</keyword>
<dbReference type="RefSeq" id="WP_183310808.1">
    <property type="nucleotide sequence ID" value="NZ_JACIEW010000003.1"/>
</dbReference>
<comment type="caution">
    <text evidence="5">The sequence shown here is derived from an EMBL/GenBank/DDBJ whole genome shotgun (WGS) entry which is preliminary data.</text>
</comment>
<dbReference type="Proteomes" id="UP000547011">
    <property type="component" value="Unassembled WGS sequence"/>
</dbReference>
<reference evidence="5 6" key="1">
    <citation type="submission" date="2020-08" db="EMBL/GenBank/DDBJ databases">
        <title>Genomic Encyclopedia of Type Strains, Phase IV (KMG-IV): sequencing the most valuable type-strain genomes for metagenomic binning, comparative biology and taxonomic classification.</title>
        <authorList>
            <person name="Goeker M."/>
        </authorList>
    </citation>
    <scope>NUCLEOTIDE SEQUENCE [LARGE SCALE GENOMIC DNA]</scope>
    <source>
        <strain evidence="5 6">DSM 23447</strain>
    </source>
</reference>
<dbReference type="GO" id="GO:0046872">
    <property type="term" value="F:metal ion binding"/>
    <property type="evidence" value="ECO:0007669"/>
    <property type="project" value="UniProtKB-KW"/>
</dbReference>
<keyword evidence="3" id="KW-0408">Iron</keyword>
<keyword evidence="2 4" id="KW-0732">Signal</keyword>
<feature type="binding site" evidence="3">
    <location>
        <position position="219"/>
    </location>
    <ligand>
        <name>Fe cation</name>
        <dbReference type="ChEBI" id="CHEBI:24875"/>
    </ligand>
</feature>
<dbReference type="PANTHER" id="PTHR30006:SF15">
    <property type="entry name" value="IRON-UTILIZATION PERIPLASMIC PROTEIN"/>
    <property type="match status" value="1"/>
</dbReference>
<sequence length="342" mass="36646">MRKHFKSFAVASVLAMAVAVPALGQEVNIYTTREPGLIQPILDAFTVETGIAVNTVFLESGLIERVQAEGASSPADLLMAVDFGALIDLVDAGVTQPVESEILEAAVPASLRDAEGNWFALSGRARVVYAAKELDLDSITYEQLDDEEFRGKLCIRSGQHPYNTAMFAAYMAKYGEDATRSWLEGIKANQARPAAGGDRDGARDIAAGVCDISVANSYYYGLMASGSSGDEQKGWSDAVKVILPTFEGGGTLVNVSGAAVAAHAPNREEAVQLLEYLVSDAAQKLYAEANFEYPVSTTAEVHPIIAEFGTLEPDSLSLTEVLPYRKRASELVDEVNFDTFSN</sequence>
<dbReference type="Pfam" id="PF13343">
    <property type="entry name" value="SBP_bac_6"/>
    <property type="match status" value="1"/>
</dbReference>
<evidence type="ECO:0000256" key="2">
    <source>
        <dbReference type="ARBA" id="ARBA00022729"/>
    </source>
</evidence>
<evidence type="ECO:0000256" key="1">
    <source>
        <dbReference type="ARBA" id="ARBA00008520"/>
    </source>
</evidence>
<dbReference type="PANTHER" id="PTHR30006">
    <property type="entry name" value="THIAMINE-BINDING PERIPLASMIC PROTEIN-RELATED"/>
    <property type="match status" value="1"/>
</dbReference>
<evidence type="ECO:0000313" key="6">
    <source>
        <dbReference type="Proteomes" id="UP000547011"/>
    </source>
</evidence>
<evidence type="ECO:0000313" key="5">
    <source>
        <dbReference type="EMBL" id="MBB4052090.1"/>
    </source>
</evidence>
<dbReference type="EMBL" id="JACIEW010000003">
    <property type="protein sequence ID" value="MBB4052090.1"/>
    <property type="molecule type" value="Genomic_DNA"/>
</dbReference>
<feature type="binding site" evidence="3">
    <location>
        <position position="218"/>
    </location>
    <ligand>
        <name>Fe cation</name>
        <dbReference type="ChEBI" id="CHEBI:24875"/>
    </ligand>
</feature>
<feature type="chain" id="PRO_5030765269" evidence="4">
    <location>
        <begin position="25"/>
        <end position="342"/>
    </location>
</feature>